<feature type="signal peptide" evidence="1">
    <location>
        <begin position="1"/>
        <end position="29"/>
    </location>
</feature>
<sequence>MRGPRRQVTLAALMVACLAFALLAGTATAQDVQAFCSEDIARKAFEHSTNGTAPFENKCTAQKYTLLEQQFNALVKLRLDRKEPLTDACMDHVKNFLCLQCGTSVESGRPGSWSLCNGKCESCKLFPLIVPQSSDKYKVCC</sequence>
<name>A0AAX4P145_9CHLO</name>
<organism evidence="2 3">
    <name type="scientific">Chloropicon roscoffensis</name>
    <dbReference type="NCBI Taxonomy" id="1461544"/>
    <lineage>
        <taxon>Eukaryota</taxon>
        <taxon>Viridiplantae</taxon>
        <taxon>Chlorophyta</taxon>
        <taxon>Chloropicophyceae</taxon>
        <taxon>Chloropicales</taxon>
        <taxon>Chloropicaceae</taxon>
        <taxon>Chloropicon</taxon>
    </lineage>
</organism>
<accession>A0AAX4P145</accession>
<keyword evidence="1" id="KW-0732">Signal</keyword>
<evidence type="ECO:0000313" key="3">
    <source>
        <dbReference type="Proteomes" id="UP001472866"/>
    </source>
</evidence>
<reference evidence="2 3" key="1">
    <citation type="submission" date="2024-03" db="EMBL/GenBank/DDBJ databases">
        <title>Complete genome sequence of the green alga Chloropicon roscoffensis RCC1871.</title>
        <authorList>
            <person name="Lemieux C."/>
            <person name="Pombert J.-F."/>
            <person name="Otis C."/>
            <person name="Turmel M."/>
        </authorList>
    </citation>
    <scope>NUCLEOTIDE SEQUENCE [LARGE SCALE GENOMIC DNA]</scope>
    <source>
        <strain evidence="2 3">RCC1871</strain>
    </source>
</reference>
<proteinExistence type="predicted"/>
<evidence type="ECO:0000313" key="2">
    <source>
        <dbReference type="EMBL" id="WZN59631.1"/>
    </source>
</evidence>
<dbReference type="Proteomes" id="UP001472866">
    <property type="component" value="Chromosome 02"/>
</dbReference>
<dbReference type="PROSITE" id="PS51257">
    <property type="entry name" value="PROKAR_LIPOPROTEIN"/>
    <property type="match status" value="1"/>
</dbReference>
<protein>
    <submittedName>
        <fullName evidence="2">Uncharacterized protein</fullName>
    </submittedName>
</protein>
<gene>
    <name evidence="2" type="ORF">HKI87_02g11570</name>
</gene>
<evidence type="ECO:0000256" key="1">
    <source>
        <dbReference type="SAM" id="SignalP"/>
    </source>
</evidence>
<dbReference type="EMBL" id="CP151502">
    <property type="protein sequence ID" value="WZN59631.1"/>
    <property type="molecule type" value="Genomic_DNA"/>
</dbReference>
<feature type="chain" id="PRO_5043724558" evidence="1">
    <location>
        <begin position="30"/>
        <end position="141"/>
    </location>
</feature>
<keyword evidence="3" id="KW-1185">Reference proteome</keyword>
<dbReference type="AlphaFoldDB" id="A0AAX4P145"/>